<accession>C0B6Z7</accession>
<dbReference type="Pfam" id="PF20330">
    <property type="entry name" value="DUF6625"/>
    <property type="match status" value="1"/>
</dbReference>
<evidence type="ECO:0000313" key="1">
    <source>
        <dbReference type="EMBL" id="EEG90690.1"/>
    </source>
</evidence>
<gene>
    <name evidence="1" type="ORF">COPCOM_00918</name>
</gene>
<reference evidence="1 2" key="1">
    <citation type="submission" date="2009-02" db="EMBL/GenBank/DDBJ databases">
        <authorList>
            <person name="Fulton L."/>
            <person name="Clifton S."/>
            <person name="Fulton B."/>
            <person name="Xu J."/>
            <person name="Minx P."/>
            <person name="Pepin K.H."/>
            <person name="Johnson M."/>
            <person name="Bhonagiri V."/>
            <person name="Nash W.E."/>
            <person name="Mardis E.R."/>
            <person name="Wilson R.K."/>
        </authorList>
    </citation>
    <scope>NUCLEOTIDE SEQUENCE [LARGE SCALE GENOMIC DNA]</scope>
    <source>
        <strain evidence="1 2">ATCC 27758</strain>
    </source>
</reference>
<comment type="caution">
    <text evidence="1">The sequence shown here is derived from an EMBL/GenBank/DDBJ whole genome shotgun (WGS) entry which is preliminary data.</text>
</comment>
<organism evidence="1 2">
    <name type="scientific">Coprococcus comes ATCC 27758</name>
    <dbReference type="NCBI Taxonomy" id="470146"/>
    <lineage>
        <taxon>Bacteria</taxon>
        <taxon>Bacillati</taxon>
        <taxon>Bacillota</taxon>
        <taxon>Clostridia</taxon>
        <taxon>Lachnospirales</taxon>
        <taxon>Lachnospiraceae</taxon>
        <taxon>Coprococcus</taxon>
    </lineage>
</organism>
<proteinExistence type="predicted"/>
<dbReference type="EMBL" id="ABVR01000037">
    <property type="protein sequence ID" value="EEG90690.1"/>
    <property type="molecule type" value="Genomic_DNA"/>
</dbReference>
<sequence>MMRKKNKRCVLILPYFGQFNNYFPLFLKSCEANPTYTWMIFTDNEFKYVCPENVHVIKTTLDEIRKIANEKFGFKIVLESAYKLCDYKPAYGFLFEKYIKDFDYWGHCDCDLIFGNLEKNVTPLLNEDYDKLFAAGHLTIYKTRMIIIVAL</sequence>
<protein>
    <submittedName>
        <fullName evidence="1">Uncharacterized protein</fullName>
    </submittedName>
</protein>
<name>C0B6Z7_9FIRM</name>
<evidence type="ECO:0000313" key="2">
    <source>
        <dbReference type="Proteomes" id="UP000003793"/>
    </source>
</evidence>
<dbReference type="InterPro" id="IPR046733">
    <property type="entry name" value="DUF6625"/>
</dbReference>
<dbReference type="Proteomes" id="UP000003793">
    <property type="component" value="Unassembled WGS sequence"/>
</dbReference>
<dbReference type="HOGENOM" id="CLU_1728277_0_0_9"/>
<dbReference type="AlphaFoldDB" id="C0B6Z7"/>
<reference evidence="1 2" key="2">
    <citation type="submission" date="2009-03" db="EMBL/GenBank/DDBJ databases">
        <title>Draft genome sequence of Coprococcus comes (ATCC 27758).</title>
        <authorList>
            <person name="Sudarsanam P."/>
            <person name="Ley R."/>
            <person name="Guruge J."/>
            <person name="Turnbaugh P.J."/>
            <person name="Mahowald M."/>
            <person name="Liep D."/>
            <person name="Gordon J."/>
        </authorList>
    </citation>
    <scope>NUCLEOTIDE SEQUENCE [LARGE SCALE GENOMIC DNA]</scope>
    <source>
        <strain evidence="1 2">ATCC 27758</strain>
    </source>
</reference>